<dbReference type="InterPro" id="IPR050706">
    <property type="entry name" value="Cyclic-di-GMP_PDE-like"/>
</dbReference>
<dbReference type="InterPro" id="IPR001633">
    <property type="entry name" value="EAL_dom"/>
</dbReference>
<feature type="transmembrane region" description="Helical" evidence="1">
    <location>
        <begin position="7"/>
        <end position="24"/>
    </location>
</feature>
<reference evidence="3" key="1">
    <citation type="journal article" date="2014" name="Int. J. Syst. Evol. Microbiol.">
        <title>Complete genome sequence of Corynebacterium casei LMG S-19264T (=DSM 44701T), isolated from a smear-ripened cheese.</title>
        <authorList>
            <consortium name="US DOE Joint Genome Institute (JGI-PGF)"/>
            <person name="Walter F."/>
            <person name="Albersmeier A."/>
            <person name="Kalinowski J."/>
            <person name="Ruckert C."/>
        </authorList>
    </citation>
    <scope>NUCLEOTIDE SEQUENCE</scope>
    <source>
        <strain evidence="3">KCTC 42590</strain>
    </source>
</reference>
<dbReference type="SUPFAM" id="SSF141868">
    <property type="entry name" value="EAL domain-like"/>
    <property type="match status" value="1"/>
</dbReference>
<dbReference type="CDD" id="cd01948">
    <property type="entry name" value="EAL"/>
    <property type="match status" value="1"/>
</dbReference>
<dbReference type="PANTHER" id="PTHR33121:SF79">
    <property type="entry name" value="CYCLIC DI-GMP PHOSPHODIESTERASE PDED-RELATED"/>
    <property type="match status" value="1"/>
</dbReference>
<protein>
    <recommendedName>
        <fullName evidence="2">EAL domain-containing protein</fullName>
    </recommendedName>
</protein>
<proteinExistence type="predicted"/>
<keyword evidence="1" id="KW-0472">Membrane</keyword>
<dbReference type="GO" id="GO:0071111">
    <property type="term" value="F:cyclic-guanylate-specific phosphodiesterase activity"/>
    <property type="evidence" value="ECO:0007669"/>
    <property type="project" value="InterPro"/>
</dbReference>
<name>A0A919APJ2_9PROT</name>
<evidence type="ECO:0000256" key="1">
    <source>
        <dbReference type="SAM" id="Phobius"/>
    </source>
</evidence>
<dbReference type="RefSeq" id="WP_191250367.1">
    <property type="nucleotide sequence ID" value="NZ_BNCI01000001.1"/>
</dbReference>
<dbReference type="EMBL" id="BNCI01000001">
    <property type="protein sequence ID" value="GHF17031.1"/>
    <property type="molecule type" value="Genomic_DNA"/>
</dbReference>
<dbReference type="AlphaFoldDB" id="A0A919APJ2"/>
<reference evidence="3" key="2">
    <citation type="submission" date="2020-09" db="EMBL/GenBank/DDBJ databases">
        <authorList>
            <person name="Sun Q."/>
            <person name="Kim S."/>
        </authorList>
    </citation>
    <scope>NUCLEOTIDE SEQUENCE</scope>
    <source>
        <strain evidence="3">KCTC 42590</strain>
    </source>
</reference>
<sequence>MNPVTQVLLYISYAVLAIAVALVPPRLMDVDQSTTSVIAMFVFFLAWQLNNWFVARETIDIAGERLDRMEDIAKMLRHDLEKTKRNVNFNAEDSDLKSQQLVTELQVLQTLLSQVMEREQDFGARRRAKESVARQQTVSAAADNTVSPMMADTATEDTIDTSTDGDTVVRSSSGANVRMIESEEKLLSVVHASLAENRVDLYLQSVVTLPNRQPRFYECFSRVRDEEGNVILPSQYLEVAEKTGMIGTIDNLLLFRLIQLVRRLGPRKPDTRFFCNMSATSMADSEFFPQFVEFMATNNEFSDRLVFEISQDDYKKIDDETLDRLFSLSRHGYAFSMDQITDLDFDFLSLARQNFMYAKADIEHLMRNREDVEVLKAFLARNNIKLIASHMEHEDHVLDAIDASIEFAQGFKFDEPRPVSEMDRDF</sequence>
<keyword evidence="4" id="KW-1185">Reference proteome</keyword>
<organism evidence="3 4">
    <name type="scientific">Kordiimonas sediminis</name>
    <dbReference type="NCBI Taxonomy" id="1735581"/>
    <lineage>
        <taxon>Bacteria</taxon>
        <taxon>Pseudomonadati</taxon>
        <taxon>Pseudomonadota</taxon>
        <taxon>Alphaproteobacteria</taxon>
        <taxon>Kordiimonadales</taxon>
        <taxon>Kordiimonadaceae</taxon>
        <taxon>Kordiimonas</taxon>
    </lineage>
</organism>
<evidence type="ECO:0000313" key="4">
    <source>
        <dbReference type="Proteomes" id="UP000630923"/>
    </source>
</evidence>
<keyword evidence="1" id="KW-1133">Transmembrane helix</keyword>
<evidence type="ECO:0000259" key="2">
    <source>
        <dbReference type="PROSITE" id="PS50883"/>
    </source>
</evidence>
<keyword evidence="1" id="KW-0812">Transmembrane</keyword>
<dbReference type="Gene3D" id="3.20.20.450">
    <property type="entry name" value="EAL domain"/>
    <property type="match status" value="1"/>
</dbReference>
<dbReference type="SMART" id="SM00052">
    <property type="entry name" value="EAL"/>
    <property type="match status" value="1"/>
</dbReference>
<dbReference type="PROSITE" id="PS50883">
    <property type="entry name" value="EAL"/>
    <property type="match status" value="1"/>
</dbReference>
<feature type="domain" description="EAL" evidence="2">
    <location>
        <begin position="183"/>
        <end position="426"/>
    </location>
</feature>
<evidence type="ECO:0000313" key="3">
    <source>
        <dbReference type="EMBL" id="GHF17031.1"/>
    </source>
</evidence>
<dbReference type="Pfam" id="PF00563">
    <property type="entry name" value="EAL"/>
    <property type="match status" value="1"/>
</dbReference>
<accession>A0A919APJ2</accession>
<dbReference type="Proteomes" id="UP000630923">
    <property type="component" value="Unassembled WGS sequence"/>
</dbReference>
<gene>
    <name evidence="3" type="ORF">GCM10017044_09230</name>
</gene>
<dbReference type="InterPro" id="IPR035919">
    <property type="entry name" value="EAL_sf"/>
</dbReference>
<dbReference type="PANTHER" id="PTHR33121">
    <property type="entry name" value="CYCLIC DI-GMP PHOSPHODIESTERASE PDEF"/>
    <property type="match status" value="1"/>
</dbReference>
<comment type="caution">
    <text evidence="3">The sequence shown here is derived from an EMBL/GenBank/DDBJ whole genome shotgun (WGS) entry which is preliminary data.</text>
</comment>